<evidence type="ECO:0000313" key="4">
    <source>
        <dbReference type="Proteomes" id="UP000688137"/>
    </source>
</evidence>
<protein>
    <recommendedName>
        <fullName evidence="5">WD-40 repeat protein</fullName>
    </recommendedName>
</protein>
<feature type="repeat" description="WD" evidence="1">
    <location>
        <begin position="219"/>
        <end position="260"/>
    </location>
</feature>
<dbReference type="Proteomes" id="UP000688137">
    <property type="component" value="Unassembled WGS sequence"/>
</dbReference>
<feature type="repeat" description="WD" evidence="1">
    <location>
        <begin position="344"/>
        <end position="385"/>
    </location>
</feature>
<evidence type="ECO:0000313" key="3">
    <source>
        <dbReference type="EMBL" id="CAD8093303.1"/>
    </source>
</evidence>
<evidence type="ECO:0000256" key="2">
    <source>
        <dbReference type="SAM" id="Phobius"/>
    </source>
</evidence>
<organism evidence="3 4">
    <name type="scientific">Paramecium primaurelia</name>
    <dbReference type="NCBI Taxonomy" id="5886"/>
    <lineage>
        <taxon>Eukaryota</taxon>
        <taxon>Sar</taxon>
        <taxon>Alveolata</taxon>
        <taxon>Ciliophora</taxon>
        <taxon>Intramacronucleata</taxon>
        <taxon>Oligohymenophorea</taxon>
        <taxon>Peniculida</taxon>
        <taxon>Parameciidae</taxon>
        <taxon>Paramecium</taxon>
    </lineage>
</organism>
<name>A0A8S1NV71_PARPR</name>
<dbReference type="InterPro" id="IPR019775">
    <property type="entry name" value="WD40_repeat_CS"/>
</dbReference>
<feature type="repeat" description="WD" evidence="1">
    <location>
        <begin position="260"/>
        <end position="301"/>
    </location>
</feature>
<feature type="repeat" description="WD" evidence="1">
    <location>
        <begin position="386"/>
        <end position="427"/>
    </location>
</feature>
<comment type="caution">
    <text evidence="3">The sequence shown here is derived from an EMBL/GenBank/DDBJ whole genome shotgun (WGS) entry which is preliminary data.</text>
</comment>
<dbReference type="PROSITE" id="PS50082">
    <property type="entry name" value="WD_REPEATS_2"/>
    <property type="match status" value="5"/>
</dbReference>
<keyword evidence="4" id="KW-1185">Reference proteome</keyword>
<keyword evidence="2" id="KW-0812">Transmembrane</keyword>
<feature type="repeat" description="WD" evidence="1">
    <location>
        <begin position="302"/>
        <end position="335"/>
    </location>
</feature>
<accession>A0A8S1NV71</accession>
<proteinExistence type="predicted"/>
<keyword evidence="1" id="KW-0853">WD repeat</keyword>
<keyword evidence="2" id="KW-1133">Transmembrane helix</keyword>
<dbReference type="PROSITE" id="PS50294">
    <property type="entry name" value="WD_REPEATS_REGION"/>
    <property type="match status" value="5"/>
</dbReference>
<evidence type="ECO:0000256" key="1">
    <source>
        <dbReference type="PROSITE-ProRule" id="PRU00221"/>
    </source>
</evidence>
<reference evidence="3" key="1">
    <citation type="submission" date="2021-01" db="EMBL/GenBank/DDBJ databases">
        <authorList>
            <consortium name="Genoscope - CEA"/>
            <person name="William W."/>
        </authorList>
    </citation>
    <scope>NUCLEOTIDE SEQUENCE</scope>
</reference>
<dbReference type="Pfam" id="PF00805">
    <property type="entry name" value="Pentapeptide"/>
    <property type="match status" value="1"/>
</dbReference>
<sequence>MQGCFQAKESLTDIFDQIKDVDQQIFGVILEILRKEKVQDLIGFLSDFGNQRLLESSIQQQGEKLKLRDKQQKWSVGRKDLEQISNVLRKLKDHEFNYKDFSSEENEESTLSLINTIKDNSKIIDLLQFLVHLTSIDESIIQGGSNSLHLLVQMKVDLSEINFNNIKIQNTSLVGGNFVRCNFSGSQFNNINISGINLNGAQLFDCIWKDLRIHELHKFNGHTGAVQSVCFSPDGNKLASGSDDSSIRIWDVKTGQQSQLDGHDYCINSVCFSPDGNTLASGSADWFVFLWDSKTRKIKAKLNGHTGSVQSVCFSPDGNTLVSGSIDNSIRLWDVGTGLQKVQLDGHDDAVTSICFSPDGNILASSSYDLSIRLWDVKTGQQKAKLDGHTSTVYSVCFSPDGKTLASGSNDKSIRLWDVQEENQISSTDKQQKDILAELKTPLFFNNLLQESKNITILRISKTPLFQAQGALIMKGDFIDYQGYDLRQLLKSKGCCFQEDFKQKQFFFNITIIIKFITRVFINYFFIRFYYSSSLLGNIFWDFIKTVIDQN</sequence>
<dbReference type="AlphaFoldDB" id="A0A8S1NV71"/>
<dbReference type="CDD" id="cd00200">
    <property type="entry name" value="WD40"/>
    <property type="match status" value="1"/>
</dbReference>
<dbReference type="InterPro" id="IPR001680">
    <property type="entry name" value="WD40_rpt"/>
</dbReference>
<dbReference type="PROSITE" id="PS00678">
    <property type="entry name" value="WD_REPEATS_1"/>
    <property type="match status" value="4"/>
</dbReference>
<dbReference type="Pfam" id="PF00400">
    <property type="entry name" value="WD40"/>
    <property type="match status" value="1"/>
</dbReference>
<feature type="transmembrane region" description="Helical" evidence="2">
    <location>
        <begin position="506"/>
        <end position="526"/>
    </location>
</feature>
<dbReference type="PANTHER" id="PTHR45333:SF1">
    <property type="entry name" value="CHROMOSOME UNDETERMINED SCAFFOLD_625, WHOLE GENOME SHOTGUN SEQUENCE"/>
    <property type="match status" value="1"/>
</dbReference>
<dbReference type="EMBL" id="CAJJDM010000096">
    <property type="protein sequence ID" value="CAD8093303.1"/>
    <property type="molecule type" value="Genomic_DNA"/>
</dbReference>
<dbReference type="InterPro" id="IPR001646">
    <property type="entry name" value="5peptide_repeat"/>
</dbReference>
<dbReference type="Pfam" id="PF25173">
    <property type="entry name" value="Beta-prop_WDR3_1st"/>
    <property type="match status" value="1"/>
</dbReference>
<keyword evidence="2" id="KW-0472">Membrane</keyword>
<evidence type="ECO:0008006" key="5">
    <source>
        <dbReference type="Google" id="ProtNLM"/>
    </source>
</evidence>
<dbReference type="SMART" id="SM00320">
    <property type="entry name" value="WD40"/>
    <property type="match status" value="5"/>
</dbReference>
<dbReference type="PANTHER" id="PTHR45333">
    <property type="entry name" value="MEMBRANE PROTEIN-RELATED"/>
    <property type="match status" value="1"/>
</dbReference>
<gene>
    <name evidence="3" type="ORF">PPRIM_AZ9-3.1.T0930003</name>
</gene>